<feature type="non-terminal residue" evidence="11">
    <location>
        <position position="1"/>
    </location>
</feature>
<keyword evidence="9" id="KW-0472">Membrane</keyword>
<name>A0A7K6AST7_UPUEP</name>
<keyword evidence="4 11" id="KW-0808">Transferase</keyword>
<dbReference type="AlphaFoldDB" id="A0A7K6AST7"/>
<evidence type="ECO:0000256" key="2">
    <source>
        <dbReference type="ARBA" id="ARBA00008661"/>
    </source>
</evidence>
<evidence type="ECO:0000256" key="9">
    <source>
        <dbReference type="ARBA" id="ARBA00023136"/>
    </source>
</evidence>
<evidence type="ECO:0000256" key="10">
    <source>
        <dbReference type="RuleBase" id="RU363063"/>
    </source>
</evidence>
<dbReference type="EMBL" id="VZRI01004881">
    <property type="protein sequence ID" value="NWU93118.1"/>
    <property type="molecule type" value="Genomic_DNA"/>
</dbReference>
<keyword evidence="3 10" id="KW-0328">Glycosyltransferase</keyword>
<dbReference type="GO" id="GO:0008499">
    <property type="term" value="F:N-acetyl-beta-D-glucosaminide beta-(1,3)-galactosyltransferase activity"/>
    <property type="evidence" value="ECO:0007669"/>
    <property type="project" value="TreeGrafter"/>
</dbReference>
<dbReference type="GO" id="GO:0006493">
    <property type="term" value="P:protein O-linked glycosylation"/>
    <property type="evidence" value="ECO:0007669"/>
    <property type="project" value="TreeGrafter"/>
</dbReference>
<dbReference type="Proteomes" id="UP000544127">
    <property type="component" value="Unassembled WGS sequence"/>
</dbReference>
<evidence type="ECO:0000256" key="6">
    <source>
        <dbReference type="ARBA" id="ARBA00022968"/>
    </source>
</evidence>
<dbReference type="OrthoDB" id="5957813at2759"/>
<accession>A0A7K6AST7</accession>
<evidence type="ECO:0000313" key="12">
    <source>
        <dbReference type="Proteomes" id="UP000544127"/>
    </source>
</evidence>
<keyword evidence="6" id="KW-0735">Signal-anchor</keyword>
<organism evidence="11 12">
    <name type="scientific">Upupa epops</name>
    <name type="common">Eurasian hoopoe</name>
    <dbReference type="NCBI Taxonomy" id="57439"/>
    <lineage>
        <taxon>Eukaryota</taxon>
        <taxon>Metazoa</taxon>
        <taxon>Chordata</taxon>
        <taxon>Craniata</taxon>
        <taxon>Vertebrata</taxon>
        <taxon>Euteleostomi</taxon>
        <taxon>Archelosauria</taxon>
        <taxon>Archosauria</taxon>
        <taxon>Dinosauria</taxon>
        <taxon>Saurischia</taxon>
        <taxon>Theropoda</taxon>
        <taxon>Coelurosauria</taxon>
        <taxon>Aves</taxon>
        <taxon>Neognathae</taxon>
        <taxon>Neoaves</taxon>
        <taxon>Telluraves</taxon>
        <taxon>Coraciimorphae</taxon>
        <taxon>Bucerotiformes</taxon>
        <taxon>Upupidae</taxon>
        <taxon>Upupa</taxon>
    </lineage>
</organism>
<dbReference type="PANTHER" id="PTHR11214:SF151">
    <property type="entry name" value="HEXOSYLTRANSFERASE"/>
    <property type="match status" value="1"/>
</dbReference>
<evidence type="ECO:0000256" key="3">
    <source>
        <dbReference type="ARBA" id="ARBA00022676"/>
    </source>
</evidence>
<evidence type="ECO:0000256" key="7">
    <source>
        <dbReference type="ARBA" id="ARBA00022989"/>
    </source>
</evidence>
<dbReference type="GO" id="GO:0000139">
    <property type="term" value="C:Golgi membrane"/>
    <property type="evidence" value="ECO:0007669"/>
    <property type="project" value="UniProtKB-SubCell"/>
</dbReference>
<keyword evidence="7" id="KW-1133">Transmembrane helix</keyword>
<keyword evidence="8 10" id="KW-0333">Golgi apparatus</keyword>
<evidence type="ECO:0000256" key="8">
    <source>
        <dbReference type="ARBA" id="ARBA00023034"/>
    </source>
</evidence>
<evidence type="ECO:0000313" key="11">
    <source>
        <dbReference type="EMBL" id="NWU93118.1"/>
    </source>
</evidence>
<dbReference type="InterPro" id="IPR002659">
    <property type="entry name" value="Glyco_trans_31"/>
</dbReference>
<evidence type="ECO:0000256" key="5">
    <source>
        <dbReference type="ARBA" id="ARBA00022692"/>
    </source>
</evidence>
<proteinExistence type="inferred from homology"/>
<keyword evidence="5" id="KW-0812">Transmembrane</keyword>
<comment type="caution">
    <text evidence="11">The sequence shown here is derived from an EMBL/GenBank/DDBJ whole genome shotgun (WGS) entry which is preliminary data.</text>
</comment>
<comment type="similarity">
    <text evidence="2 10">Belongs to the glycosyltransferase 31 family.</text>
</comment>
<keyword evidence="12" id="KW-1185">Reference proteome</keyword>
<gene>
    <name evidence="11" type="primary">B3galt5_0</name>
    <name evidence="11" type="ORF">UPUEPO_R14906</name>
</gene>
<comment type="subcellular location">
    <subcellularLocation>
        <location evidence="1 10">Golgi apparatus membrane</location>
        <topology evidence="1 10">Single-pass type II membrane protein</topology>
    </subcellularLocation>
</comment>
<reference evidence="11 12" key="1">
    <citation type="submission" date="2019-09" db="EMBL/GenBank/DDBJ databases">
        <title>Bird 10,000 Genomes (B10K) Project - Family phase.</title>
        <authorList>
            <person name="Zhang G."/>
        </authorList>
    </citation>
    <scope>NUCLEOTIDE SEQUENCE [LARGE SCALE GENOMIC DNA]</scope>
    <source>
        <strain evidence="11">B10K-DU-012-37</strain>
    </source>
</reference>
<dbReference type="EC" id="2.4.1.-" evidence="10"/>
<evidence type="ECO:0000256" key="1">
    <source>
        <dbReference type="ARBA" id="ARBA00004323"/>
    </source>
</evidence>
<dbReference type="Pfam" id="PF01762">
    <property type="entry name" value="Galactosyl_T"/>
    <property type="match status" value="1"/>
</dbReference>
<feature type="non-terminal residue" evidence="11">
    <location>
        <position position="92"/>
    </location>
</feature>
<evidence type="ECO:0000256" key="4">
    <source>
        <dbReference type="ARBA" id="ARBA00022679"/>
    </source>
</evidence>
<protein>
    <recommendedName>
        <fullName evidence="10">Hexosyltransferase</fullName>
        <ecNumber evidence="10">2.4.1.-</ecNumber>
    </recommendedName>
</protein>
<dbReference type="PANTHER" id="PTHR11214">
    <property type="entry name" value="BETA-1,3-N-ACETYLGLUCOSAMINYLTRANSFERASE"/>
    <property type="match status" value="1"/>
</dbReference>
<sequence>PLRSQLYKWFVPAQIYPGATYPPYMGGPAYVLSGDLAPKVYGVAQALPVINMEDAFVGICLQALGIAVTPGPPGAFSMGRLPYERCRFARTA</sequence>